<evidence type="ECO:0000256" key="12">
    <source>
        <dbReference type="RuleBase" id="RU000382"/>
    </source>
</evidence>
<dbReference type="PRINTS" id="PR00800">
    <property type="entry name" value="YHDCRBOXLASE"/>
</dbReference>
<dbReference type="PANTHER" id="PTHR11999">
    <property type="entry name" value="GROUP II PYRIDOXAL-5-PHOSPHATE DECARBOXYLASE"/>
    <property type="match status" value="1"/>
</dbReference>
<dbReference type="SUPFAM" id="SSF53383">
    <property type="entry name" value="PLP-dependent transferases"/>
    <property type="match status" value="1"/>
</dbReference>
<keyword evidence="14" id="KW-1185">Reference proteome</keyword>
<evidence type="ECO:0000256" key="6">
    <source>
        <dbReference type="ARBA" id="ARBA00022898"/>
    </source>
</evidence>
<dbReference type="FunFam" id="3.40.640.10:FF:000025">
    <property type="entry name" value="Histidine decarboxylase"/>
    <property type="match status" value="1"/>
</dbReference>
<sequence length="478" mass="54362">MATSEEFRIAGKDMIDYVIDYINTCGERPPLAKVTPGYLQDLIPLEAPEKPESWDDIKKDIERVIMPGVTHWNSPHFHAFFPAGSSYPSILGDILMDATTNIGFSWIAGPACTELEMIVLNWLVRMMKLPHVFLNEKGSPGGGSMQGSSSESTLYSLLAAKMRMIRRLKELNSDLDQFDVLPKFIAYISDQTLFCVEKACMIASVRRRILPTDENFILRGNVLRAAIEKDKDDGMIPLFVCATLGTTHSLAFDPLEELGPICLEHDVWLHVDAAYAGTAFICPEYRHFLNGVEYVTSLNISPHKLMRVHIDLSILWVKSRADIEKAFFVDPAIMRHEHQEDTIDYRHWQIPVGRKFRSLKLWFVLRMFGQENLQRHVRNQAQLAKEFRDLMASDPRFTIIAEVVLGLVCFRLKGSDEQNKELLDCVNKSGDIFITGTQLKEQYVLRFVVCAASTESKHIRFAWKAIEGAAGKLLQKEH</sequence>
<dbReference type="GO" id="GO:0042423">
    <property type="term" value="P:catecholamine biosynthetic process"/>
    <property type="evidence" value="ECO:0007669"/>
    <property type="project" value="UniProtKB-KW"/>
</dbReference>
<evidence type="ECO:0000256" key="3">
    <source>
        <dbReference type="ARBA" id="ARBA00011738"/>
    </source>
</evidence>
<reference evidence="13" key="1">
    <citation type="submission" date="2021-10" db="EMBL/GenBank/DDBJ databases">
        <title>Tropical sea cucumber genome reveals ecological adaptation and Cuvierian tubules defense mechanism.</title>
        <authorList>
            <person name="Chen T."/>
        </authorList>
    </citation>
    <scope>NUCLEOTIDE SEQUENCE</scope>
    <source>
        <strain evidence="13">Nanhai2018</strain>
        <tissue evidence="13">Muscle</tissue>
    </source>
</reference>
<evidence type="ECO:0000256" key="5">
    <source>
        <dbReference type="ARBA" id="ARBA00022793"/>
    </source>
</evidence>
<evidence type="ECO:0000256" key="11">
    <source>
        <dbReference type="PIRSR" id="PIRSR602129-50"/>
    </source>
</evidence>
<dbReference type="GO" id="GO:0042427">
    <property type="term" value="P:serotonin biosynthetic process"/>
    <property type="evidence" value="ECO:0007669"/>
    <property type="project" value="TreeGrafter"/>
</dbReference>
<evidence type="ECO:0000256" key="9">
    <source>
        <dbReference type="ARBA" id="ARBA00040968"/>
    </source>
</evidence>
<dbReference type="EC" id="4.1.1.28" evidence="8"/>
<dbReference type="AlphaFoldDB" id="A0A9Q1BLF2"/>
<evidence type="ECO:0000313" key="13">
    <source>
        <dbReference type="EMBL" id="KAJ8028734.1"/>
    </source>
</evidence>
<dbReference type="OrthoDB" id="639767at2759"/>
<comment type="subunit">
    <text evidence="3">Homodimer.</text>
</comment>
<evidence type="ECO:0000313" key="14">
    <source>
        <dbReference type="Proteomes" id="UP001152320"/>
    </source>
</evidence>
<evidence type="ECO:0000256" key="7">
    <source>
        <dbReference type="ARBA" id="ARBA00023239"/>
    </source>
</evidence>
<keyword evidence="6 11" id="KW-0663">Pyridoxal phosphate</keyword>
<evidence type="ECO:0000256" key="1">
    <source>
        <dbReference type="ARBA" id="ARBA00001933"/>
    </source>
</evidence>
<protein>
    <recommendedName>
        <fullName evidence="9">Aromatic-L-amino-acid decarboxylase</fullName>
        <ecNumber evidence="8">4.1.1.28</ecNumber>
    </recommendedName>
    <alternativeName>
        <fullName evidence="10">DOPA decarboxylase</fullName>
    </alternativeName>
</protein>
<dbReference type="Proteomes" id="UP001152320">
    <property type="component" value="Chromosome 15"/>
</dbReference>
<dbReference type="CDD" id="cd06450">
    <property type="entry name" value="DOPA_deC_like"/>
    <property type="match status" value="1"/>
</dbReference>
<dbReference type="InterPro" id="IPR002129">
    <property type="entry name" value="PyrdxlP-dep_de-COase"/>
</dbReference>
<accession>A0A9Q1BLF2</accession>
<evidence type="ECO:0000256" key="10">
    <source>
        <dbReference type="ARBA" id="ARBA00041275"/>
    </source>
</evidence>
<keyword evidence="4" id="KW-0127">Catecholamine biosynthesis</keyword>
<organism evidence="13 14">
    <name type="scientific">Holothuria leucospilota</name>
    <name type="common">Black long sea cucumber</name>
    <name type="synonym">Mertensiothuria leucospilota</name>
    <dbReference type="NCBI Taxonomy" id="206669"/>
    <lineage>
        <taxon>Eukaryota</taxon>
        <taxon>Metazoa</taxon>
        <taxon>Echinodermata</taxon>
        <taxon>Eleutherozoa</taxon>
        <taxon>Echinozoa</taxon>
        <taxon>Holothuroidea</taxon>
        <taxon>Aspidochirotacea</taxon>
        <taxon>Aspidochirotida</taxon>
        <taxon>Holothuriidae</taxon>
        <taxon>Holothuria</taxon>
    </lineage>
</organism>
<dbReference type="GO" id="GO:0030170">
    <property type="term" value="F:pyridoxal phosphate binding"/>
    <property type="evidence" value="ECO:0007669"/>
    <property type="project" value="InterPro"/>
</dbReference>
<dbReference type="PANTHER" id="PTHR11999:SF167">
    <property type="entry name" value="AROMATIC-L-AMINO-ACID DECARBOXYLASE"/>
    <property type="match status" value="1"/>
</dbReference>
<dbReference type="Pfam" id="PF00282">
    <property type="entry name" value="Pyridoxal_deC"/>
    <property type="match status" value="1"/>
</dbReference>
<dbReference type="Gene3D" id="1.20.1340.10">
    <property type="entry name" value="dopa decarboxylase, N-terminal domain"/>
    <property type="match status" value="1"/>
</dbReference>
<dbReference type="InterPro" id="IPR015424">
    <property type="entry name" value="PyrdxlP-dep_Trfase"/>
</dbReference>
<comment type="similarity">
    <text evidence="2 12">Belongs to the group II decarboxylase family.</text>
</comment>
<keyword evidence="7 12" id="KW-0456">Lyase</keyword>
<evidence type="ECO:0000256" key="2">
    <source>
        <dbReference type="ARBA" id="ARBA00009533"/>
    </source>
</evidence>
<dbReference type="Gene3D" id="3.90.1150.10">
    <property type="entry name" value="Aspartate Aminotransferase, domain 1"/>
    <property type="match status" value="1"/>
</dbReference>
<dbReference type="InterPro" id="IPR015422">
    <property type="entry name" value="PyrdxlP-dep_Trfase_small"/>
</dbReference>
<proteinExistence type="inferred from homology"/>
<feature type="modified residue" description="N6-(pyridoxal phosphate)lysine" evidence="11">
    <location>
        <position position="304"/>
    </location>
</feature>
<dbReference type="GO" id="GO:0005737">
    <property type="term" value="C:cytoplasm"/>
    <property type="evidence" value="ECO:0007669"/>
    <property type="project" value="TreeGrafter"/>
</dbReference>
<comment type="cofactor">
    <cofactor evidence="1 11 12">
        <name>pyridoxal 5'-phosphate</name>
        <dbReference type="ChEBI" id="CHEBI:597326"/>
    </cofactor>
</comment>
<dbReference type="FunFam" id="1.20.1340.10:FF:000001">
    <property type="entry name" value="Histidine decarboxylase"/>
    <property type="match status" value="1"/>
</dbReference>
<dbReference type="InterPro" id="IPR010977">
    <property type="entry name" value="Aromatic_deC"/>
</dbReference>
<gene>
    <name evidence="13" type="ORF">HOLleu_31058</name>
</gene>
<dbReference type="Gene3D" id="3.40.640.10">
    <property type="entry name" value="Type I PLP-dependent aspartate aminotransferase-like (Major domain)"/>
    <property type="match status" value="1"/>
</dbReference>
<keyword evidence="5" id="KW-0210">Decarboxylase</keyword>
<evidence type="ECO:0000256" key="8">
    <source>
        <dbReference type="ARBA" id="ARBA00038886"/>
    </source>
</evidence>
<name>A0A9Q1BLF2_HOLLE</name>
<dbReference type="GO" id="GO:0004058">
    <property type="term" value="F:aromatic-L-amino-acid decarboxylase activity"/>
    <property type="evidence" value="ECO:0007669"/>
    <property type="project" value="UniProtKB-EC"/>
</dbReference>
<dbReference type="GO" id="GO:0006520">
    <property type="term" value="P:amino acid metabolic process"/>
    <property type="evidence" value="ECO:0007669"/>
    <property type="project" value="InterPro"/>
</dbReference>
<dbReference type="GO" id="GO:0019752">
    <property type="term" value="P:carboxylic acid metabolic process"/>
    <property type="evidence" value="ECO:0007669"/>
    <property type="project" value="InterPro"/>
</dbReference>
<dbReference type="InterPro" id="IPR015421">
    <property type="entry name" value="PyrdxlP-dep_Trfase_major"/>
</dbReference>
<evidence type="ECO:0000256" key="4">
    <source>
        <dbReference type="ARBA" id="ARBA00022584"/>
    </source>
</evidence>
<comment type="caution">
    <text evidence="13">The sequence shown here is derived from an EMBL/GenBank/DDBJ whole genome shotgun (WGS) entry which is preliminary data.</text>
</comment>
<dbReference type="EMBL" id="JAIZAY010000015">
    <property type="protein sequence ID" value="KAJ8028734.1"/>
    <property type="molecule type" value="Genomic_DNA"/>
</dbReference>